<dbReference type="SUPFAM" id="SSF46894">
    <property type="entry name" value="C-terminal effector domain of the bipartite response regulators"/>
    <property type="match status" value="1"/>
</dbReference>
<keyword evidence="5" id="KW-0805">Transcription regulation</keyword>
<dbReference type="InterPro" id="IPR058124">
    <property type="entry name" value="CpxR-like_REC"/>
</dbReference>
<dbReference type="InterPro" id="IPR011006">
    <property type="entry name" value="CheY-like_superfamily"/>
</dbReference>
<protein>
    <submittedName>
        <fullName evidence="12">Transcriptional regulatory protein CpxR</fullName>
    </submittedName>
</protein>
<keyword evidence="6 9" id="KW-0238">DNA-binding</keyword>
<evidence type="ECO:0000259" key="10">
    <source>
        <dbReference type="PROSITE" id="PS50110"/>
    </source>
</evidence>
<sequence>MNQRSAVPTVKEFNTMSSDFHLQSILVIDDDLELTEMLSTYLSSMGYQVQVRNDGEEGLSEAVSGRHYDLVLLDVMMPKMDGFDVLKKLRVSHSTPVLMLTARGDDYDRILGLEMGADDYLPKPFNHRELVARIKAIVRRHNLSSTGGAVEQDLFVNGIFLSPSSQLAKVDDVELTLTTTEFLILRLLMLNAAQRVTKEEISLKILGKPLQAFDRSIDMHVSNLRKKISAVAVDEKIKTIRGVGYMLIVGSH</sequence>
<feature type="domain" description="OmpR/PhoB-type" evidence="11">
    <location>
        <begin position="151"/>
        <end position="249"/>
    </location>
</feature>
<dbReference type="InterPro" id="IPR001789">
    <property type="entry name" value="Sig_transdc_resp-reg_receiver"/>
</dbReference>
<evidence type="ECO:0000256" key="2">
    <source>
        <dbReference type="ARBA" id="ARBA00022490"/>
    </source>
</evidence>
<dbReference type="Proteomes" id="UP000006296">
    <property type="component" value="Chromosome"/>
</dbReference>
<evidence type="ECO:0000256" key="6">
    <source>
        <dbReference type="ARBA" id="ARBA00023125"/>
    </source>
</evidence>
<evidence type="ECO:0000256" key="1">
    <source>
        <dbReference type="ARBA" id="ARBA00004496"/>
    </source>
</evidence>
<dbReference type="GO" id="GO:0000156">
    <property type="term" value="F:phosphorelay response regulator activity"/>
    <property type="evidence" value="ECO:0007669"/>
    <property type="project" value="TreeGrafter"/>
</dbReference>
<keyword evidence="3 8" id="KW-0597">Phosphoprotein</keyword>
<reference evidence="13" key="1">
    <citation type="journal article" date="2012" name="Sci. Rep.">
        <title>Genomes of surface isolates of Alteromonas macleodii: the life of a widespread marine opportunistic copiotroph.</title>
        <authorList>
            <person name="Lopez-Perez M."/>
            <person name="Gonzaga A."/>
            <person name="Martin-Cuadrado A.B."/>
            <person name="Onyshchenko O."/>
            <person name="Ghavidel A."/>
            <person name="Ghai R."/>
            <person name="Rodriguez-Valera F."/>
        </authorList>
    </citation>
    <scope>NUCLEOTIDE SEQUENCE [LARGE SCALE GENOMIC DNA]</scope>
    <source>
        <strain evidence="13">English Channel 673</strain>
    </source>
</reference>
<name>A0AB32ZU99_ALTME</name>
<evidence type="ECO:0000256" key="8">
    <source>
        <dbReference type="PROSITE-ProRule" id="PRU00169"/>
    </source>
</evidence>
<dbReference type="GO" id="GO:0006355">
    <property type="term" value="P:regulation of DNA-templated transcription"/>
    <property type="evidence" value="ECO:0007669"/>
    <property type="project" value="InterPro"/>
</dbReference>
<dbReference type="PANTHER" id="PTHR48111">
    <property type="entry name" value="REGULATOR OF RPOS"/>
    <property type="match status" value="1"/>
</dbReference>
<evidence type="ECO:0000256" key="7">
    <source>
        <dbReference type="ARBA" id="ARBA00023163"/>
    </source>
</evidence>
<evidence type="ECO:0000256" key="4">
    <source>
        <dbReference type="ARBA" id="ARBA00023012"/>
    </source>
</evidence>
<dbReference type="KEGG" id="amg:AMEC673_01915"/>
<dbReference type="Gene3D" id="6.10.250.690">
    <property type="match status" value="1"/>
</dbReference>
<dbReference type="InterPro" id="IPR036388">
    <property type="entry name" value="WH-like_DNA-bd_sf"/>
</dbReference>
<evidence type="ECO:0000313" key="12">
    <source>
        <dbReference type="EMBL" id="AFT73087.1"/>
    </source>
</evidence>
<feature type="DNA-binding region" description="OmpR/PhoB-type" evidence="9">
    <location>
        <begin position="151"/>
        <end position="249"/>
    </location>
</feature>
<dbReference type="SUPFAM" id="SSF52172">
    <property type="entry name" value="CheY-like"/>
    <property type="match status" value="1"/>
</dbReference>
<dbReference type="AlphaFoldDB" id="A0AB32ZU99"/>
<dbReference type="CDD" id="cd17623">
    <property type="entry name" value="REC_OmpR_CpxR"/>
    <property type="match status" value="1"/>
</dbReference>
<dbReference type="SMART" id="SM00448">
    <property type="entry name" value="REC"/>
    <property type="match status" value="1"/>
</dbReference>
<dbReference type="EMBL" id="CP003844">
    <property type="protein sequence ID" value="AFT73087.1"/>
    <property type="molecule type" value="Genomic_DNA"/>
</dbReference>
<dbReference type="PROSITE" id="PS50110">
    <property type="entry name" value="RESPONSE_REGULATORY"/>
    <property type="match status" value="1"/>
</dbReference>
<evidence type="ECO:0000259" key="11">
    <source>
        <dbReference type="PROSITE" id="PS51755"/>
    </source>
</evidence>
<dbReference type="InterPro" id="IPR016032">
    <property type="entry name" value="Sig_transdc_resp-reg_C-effctor"/>
</dbReference>
<proteinExistence type="predicted"/>
<keyword evidence="2" id="KW-0963">Cytoplasm</keyword>
<keyword evidence="4" id="KW-0902">Two-component regulatory system</keyword>
<dbReference type="Pfam" id="PF00486">
    <property type="entry name" value="Trans_reg_C"/>
    <property type="match status" value="1"/>
</dbReference>
<accession>A0AB32ZU99</accession>
<organism evidence="12 13">
    <name type="scientific">Alteromonas macleodii (strain English Channel 673)</name>
    <dbReference type="NCBI Taxonomy" id="1004788"/>
    <lineage>
        <taxon>Bacteria</taxon>
        <taxon>Pseudomonadati</taxon>
        <taxon>Pseudomonadota</taxon>
        <taxon>Gammaproteobacteria</taxon>
        <taxon>Alteromonadales</taxon>
        <taxon>Alteromonadaceae</taxon>
        <taxon>Alteromonas/Salinimonas group</taxon>
        <taxon>Alteromonas</taxon>
    </lineage>
</organism>
<dbReference type="PANTHER" id="PTHR48111:SF39">
    <property type="entry name" value="TRANSCRIPTIONAL REGULATORY PROTEIN CPXR"/>
    <property type="match status" value="1"/>
</dbReference>
<dbReference type="Gene3D" id="1.10.10.10">
    <property type="entry name" value="Winged helix-like DNA-binding domain superfamily/Winged helix DNA-binding domain"/>
    <property type="match status" value="1"/>
</dbReference>
<evidence type="ECO:0000256" key="3">
    <source>
        <dbReference type="ARBA" id="ARBA00022553"/>
    </source>
</evidence>
<dbReference type="GO" id="GO:0032993">
    <property type="term" value="C:protein-DNA complex"/>
    <property type="evidence" value="ECO:0007669"/>
    <property type="project" value="TreeGrafter"/>
</dbReference>
<dbReference type="Pfam" id="PF00072">
    <property type="entry name" value="Response_reg"/>
    <property type="match status" value="1"/>
</dbReference>
<keyword evidence="7" id="KW-0804">Transcription</keyword>
<dbReference type="FunFam" id="3.40.50.2300:FF:000001">
    <property type="entry name" value="DNA-binding response regulator PhoB"/>
    <property type="match status" value="1"/>
</dbReference>
<dbReference type="GO" id="GO:0005829">
    <property type="term" value="C:cytosol"/>
    <property type="evidence" value="ECO:0007669"/>
    <property type="project" value="TreeGrafter"/>
</dbReference>
<dbReference type="SMART" id="SM00862">
    <property type="entry name" value="Trans_reg_C"/>
    <property type="match status" value="1"/>
</dbReference>
<dbReference type="InterPro" id="IPR039420">
    <property type="entry name" value="WalR-like"/>
</dbReference>
<evidence type="ECO:0000256" key="9">
    <source>
        <dbReference type="PROSITE-ProRule" id="PRU01091"/>
    </source>
</evidence>
<dbReference type="CDD" id="cd00383">
    <property type="entry name" value="trans_reg_C"/>
    <property type="match status" value="1"/>
</dbReference>
<feature type="modified residue" description="4-aspartylphosphate" evidence="8">
    <location>
        <position position="74"/>
    </location>
</feature>
<dbReference type="GO" id="GO:0000976">
    <property type="term" value="F:transcription cis-regulatory region binding"/>
    <property type="evidence" value="ECO:0007669"/>
    <property type="project" value="TreeGrafter"/>
</dbReference>
<dbReference type="Gene3D" id="3.40.50.2300">
    <property type="match status" value="1"/>
</dbReference>
<gene>
    <name evidence="12" type="ordered locus">AMEC673_01915</name>
</gene>
<comment type="subcellular location">
    <subcellularLocation>
        <location evidence="1">Cytoplasm</location>
    </subcellularLocation>
</comment>
<dbReference type="InterPro" id="IPR001867">
    <property type="entry name" value="OmpR/PhoB-type_DNA-bd"/>
</dbReference>
<feature type="domain" description="Response regulatory" evidence="10">
    <location>
        <begin position="24"/>
        <end position="138"/>
    </location>
</feature>
<evidence type="ECO:0000256" key="5">
    <source>
        <dbReference type="ARBA" id="ARBA00023015"/>
    </source>
</evidence>
<evidence type="ECO:0000313" key="13">
    <source>
        <dbReference type="Proteomes" id="UP000006296"/>
    </source>
</evidence>
<dbReference type="PROSITE" id="PS51755">
    <property type="entry name" value="OMPR_PHOB"/>
    <property type="match status" value="1"/>
</dbReference>